<proteinExistence type="predicted"/>
<dbReference type="PATRIC" id="fig|1121015.4.peg.1481"/>
<comment type="subcellular location">
    <subcellularLocation>
        <location evidence="1">Cell membrane</location>
        <topology evidence="1">Multi-pass membrane protein</topology>
    </subcellularLocation>
</comment>
<evidence type="ECO:0000256" key="7">
    <source>
        <dbReference type="SAM" id="Phobius"/>
    </source>
</evidence>
<feature type="transmembrane region" description="Helical" evidence="7">
    <location>
        <begin position="59"/>
        <end position="84"/>
    </location>
</feature>
<dbReference type="EMBL" id="AVCI01000005">
    <property type="protein sequence ID" value="KFN43593.1"/>
    <property type="molecule type" value="Genomic_DNA"/>
</dbReference>
<comment type="caution">
    <text evidence="8">The sequence shown here is derived from an EMBL/GenBank/DDBJ whole genome shotgun (WGS) entry which is preliminary data.</text>
</comment>
<dbReference type="PANTHER" id="PTHR42865">
    <property type="entry name" value="PROTON/GLUTAMATE-ASPARTATE SYMPORTER"/>
    <property type="match status" value="1"/>
</dbReference>
<evidence type="ECO:0000256" key="6">
    <source>
        <dbReference type="ARBA" id="ARBA00023136"/>
    </source>
</evidence>
<protein>
    <recommendedName>
        <fullName evidence="10">Sodium:dicarboxylate symporter</fullName>
    </recommendedName>
</protein>
<evidence type="ECO:0000256" key="2">
    <source>
        <dbReference type="ARBA" id="ARBA00022448"/>
    </source>
</evidence>
<dbReference type="GO" id="GO:0015293">
    <property type="term" value="F:symporter activity"/>
    <property type="evidence" value="ECO:0007669"/>
    <property type="project" value="UniProtKB-KW"/>
</dbReference>
<dbReference type="eggNOG" id="COG1301">
    <property type="taxonomic scope" value="Bacteria"/>
</dbReference>
<evidence type="ECO:0000313" key="9">
    <source>
        <dbReference type="Proteomes" id="UP000029385"/>
    </source>
</evidence>
<accession>A0A091ATS9</accession>
<keyword evidence="2" id="KW-0813">Transport</keyword>
<feature type="transmembrane region" description="Helical" evidence="7">
    <location>
        <begin position="244"/>
        <end position="267"/>
    </location>
</feature>
<dbReference type="AlphaFoldDB" id="A0A091ATS9"/>
<keyword evidence="9" id="KW-1185">Reference proteome</keyword>
<dbReference type="PRINTS" id="PR00173">
    <property type="entry name" value="EDTRNSPORT"/>
</dbReference>
<keyword evidence="5 7" id="KW-1133">Transmembrane helix</keyword>
<feature type="transmembrane region" description="Helical" evidence="7">
    <location>
        <begin position="220"/>
        <end position="238"/>
    </location>
</feature>
<feature type="transmembrane region" description="Helical" evidence="7">
    <location>
        <begin position="96"/>
        <end position="118"/>
    </location>
</feature>
<reference evidence="8 9" key="1">
    <citation type="submission" date="2013-09" db="EMBL/GenBank/DDBJ databases">
        <title>Genome sequencing of Arenimonas oryziterrae.</title>
        <authorList>
            <person name="Chen F."/>
            <person name="Wang G."/>
        </authorList>
    </citation>
    <scope>NUCLEOTIDE SEQUENCE [LARGE SCALE GENOMIC DNA]</scope>
    <source>
        <strain evidence="8 9">YC6267</strain>
    </source>
</reference>
<name>A0A091ATS9_9GAMM</name>
<evidence type="ECO:0000313" key="8">
    <source>
        <dbReference type="EMBL" id="KFN43593.1"/>
    </source>
</evidence>
<dbReference type="Pfam" id="PF00375">
    <property type="entry name" value="SDF"/>
    <property type="match status" value="1"/>
</dbReference>
<gene>
    <name evidence="8" type="ORF">N789_09975</name>
</gene>
<dbReference type="InterPro" id="IPR001991">
    <property type="entry name" value="Na-dicarboxylate_symporter"/>
</dbReference>
<feature type="transmembrane region" description="Helical" evidence="7">
    <location>
        <begin position="177"/>
        <end position="199"/>
    </location>
</feature>
<dbReference type="Proteomes" id="UP000029385">
    <property type="component" value="Unassembled WGS sequence"/>
</dbReference>
<dbReference type="OrthoDB" id="9766690at2"/>
<dbReference type="STRING" id="1121015.GCA_000420545_00807"/>
<evidence type="ECO:0000256" key="4">
    <source>
        <dbReference type="ARBA" id="ARBA00022692"/>
    </source>
</evidence>
<dbReference type="Gene3D" id="1.10.3860.10">
    <property type="entry name" value="Sodium:dicarboxylate symporter"/>
    <property type="match status" value="1"/>
</dbReference>
<dbReference type="SUPFAM" id="SSF118215">
    <property type="entry name" value="Proton glutamate symport protein"/>
    <property type="match status" value="1"/>
</dbReference>
<evidence type="ECO:0000256" key="5">
    <source>
        <dbReference type="ARBA" id="ARBA00022989"/>
    </source>
</evidence>
<dbReference type="RefSeq" id="WP_022968458.1">
    <property type="nucleotide sequence ID" value="NZ_ATVD01000001.1"/>
</dbReference>
<evidence type="ECO:0008006" key="10">
    <source>
        <dbReference type="Google" id="ProtNLM"/>
    </source>
</evidence>
<feature type="transmembrane region" description="Helical" evidence="7">
    <location>
        <begin position="20"/>
        <end position="39"/>
    </location>
</feature>
<dbReference type="GO" id="GO:0006835">
    <property type="term" value="P:dicarboxylic acid transport"/>
    <property type="evidence" value="ECO:0007669"/>
    <property type="project" value="TreeGrafter"/>
</dbReference>
<evidence type="ECO:0000256" key="1">
    <source>
        <dbReference type="ARBA" id="ARBA00004651"/>
    </source>
</evidence>
<organism evidence="8 9">
    <name type="scientific">Arenimonas oryziterrae DSM 21050 = YC6267</name>
    <dbReference type="NCBI Taxonomy" id="1121015"/>
    <lineage>
        <taxon>Bacteria</taxon>
        <taxon>Pseudomonadati</taxon>
        <taxon>Pseudomonadota</taxon>
        <taxon>Gammaproteobacteria</taxon>
        <taxon>Lysobacterales</taxon>
        <taxon>Lysobacteraceae</taxon>
        <taxon>Arenimonas</taxon>
    </lineage>
</organism>
<dbReference type="GO" id="GO:0005886">
    <property type="term" value="C:plasma membrane"/>
    <property type="evidence" value="ECO:0007669"/>
    <property type="project" value="UniProtKB-SubCell"/>
</dbReference>
<keyword evidence="3" id="KW-1003">Cell membrane</keyword>
<sequence length="437" mass="46435">MNPEATPLPPSKGLPLHVKVMIGFLLGGLIGLLVNWQQMQNTDLVLGLTTYLAKPFGQIFLNLLFMLVVPLMFSALVLGVAELGDIASLGRLGWKTLIYTAVVTGIAVAIGLLMVNLIQPGHHLDPQLIEQAMAQYATKATDITTKGQELNFIELLINIVPHNVIAAAVDDKQKLGVVFFALMFGIGLVMTPSPATAAFKQVLQGIFEVCMKLIAMVIRLAPYAVACFMFTLCATLGLDALKGLFFFVATVLIALALHMFVVLPVWVRTMGGMSPRVFFRGSQEAILTAFATASSAATLPVTLRVAEENLNLPRKVSRFVLTVGASANHHGTALFEGITVLFLAQVSGLHLPLTQQVMVLGLCILGGIGTAGIPSGSLPVIAMICGIIGLKPEGIAIILGVNTFLDMCRTSLNVTGDLATAVVVSHRTRETETAVLG</sequence>
<keyword evidence="4 7" id="KW-0812">Transmembrane</keyword>
<dbReference type="PANTHER" id="PTHR42865:SF7">
    <property type="entry name" value="PROTON_GLUTAMATE-ASPARTATE SYMPORTER"/>
    <property type="match status" value="1"/>
</dbReference>
<keyword evidence="6 7" id="KW-0472">Membrane</keyword>
<evidence type="ECO:0000256" key="3">
    <source>
        <dbReference type="ARBA" id="ARBA00022475"/>
    </source>
</evidence>
<dbReference type="InterPro" id="IPR036458">
    <property type="entry name" value="Na:dicarbo_symporter_sf"/>
</dbReference>
<feature type="transmembrane region" description="Helical" evidence="7">
    <location>
        <begin position="357"/>
        <end position="374"/>
    </location>
</feature>